<gene>
    <name evidence="1" type="ORF">DXD04_10480</name>
</gene>
<dbReference type="EMBL" id="QSQT01000018">
    <property type="protein sequence ID" value="RGK54715.1"/>
    <property type="molecule type" value="Genomic_DNA"/>
</dbReference>
<sequence>MKKEAIKKEWHVPEKYHAQVREKPETFYKVPHEYRSPQLCLEAVRGWGYNLGIVPEEMKTREMCREAFNASPDLDYGHCAIIGFMPFADVVLECLKDSAGGTDMTDLAATVRPEVMDREIAGFLVGKDGHCLQYVPVHLQTEELALMAVRTSGNAALLHRSVREDIKTEKVYMAGMEEGCFQSFLHIPPDRRTPEICLVAEKLYPDVVRARPDSIPEAVRNGCNIYTLGNLLEKACGERFDAGTVKRVYEGKPLRVKQFTTPTGVMNDTVIRFSKENSRFQYDQPHKNRMIKRGMKP</sequence>
<evidence type="ECO:0000313" key="1">
    <source>
        <dbReference type="EMBL" id="RGK54715.1"/>
    </source>
</evidence>
<accession>A0A3E4MYJ1</accession>
<comment type="caution">
    <text evidence="1">The sequence shown here is derived from an EMBL/GenBank/DDBJ whole genome shotgun (WGS) entry which is preliminary data.</text>
</comment>
<keyword evidence="2" id="KW-1185">Reference proteome</keyword>
<reference evidence="1 2" key="1">
    <citation type="submission" date="2018-08" db="EMBL/GenBank/DDBJ databases">
        <title>A genome reference for cultivated species of the human gut microbiota.</title>
        <authorList>
            <person name="Zou Y."/>
            <person name="Xue W."/>
            <person name="Luo G."/>
        </authorList>
    </citation>
    <scope>NUCLEOTIDE SEQUENCE [LARGE SCALE GENOMIC DNA]</scope>
    <source>
        <strain evidence="1 2">TF10-3AC</strain>
    </source>
</reference>
<dbReference type="AlphaFoldDB" id="A0A3E4MYJ1"/>
<name>A0A3E4MYJ1_9BACT</name>
<dbReference type="Proteomes" id="UP000260862">
    <property type="component" value="Unassembled WGS sequence"/>
</dbReference>
<proteinExistence type="predicted"/>
<protein>
    <recommendedName>
        <fullName evidence="3">DUF4116 domain-containing protein</fullName>
    </recommendedName>
</protein>
<evidence type="ECO:0008006" key="3">
    <source>
        <dbReference type="Google" id="ProtNLM"/>
    </source>
</evidence>
<dbReference type="RefSeq" id="WP_117673125.1">
    <property type="nucleotide sequence ID" value="NZ_CABOGR010000018.1"/>
</dbReference>
<organism evidence="1 2">
    <name type="scientific">Phocaeicola plebeius</name>
    <dbReference type="NCBI Taxonomy" id="310297"/>
    <lineage>
        <taxon>Bacteria</taxon>
        <taxon>Pseudomonadati</taxon>
        <taxon>Bacteroidota</taxon>
        <taxon>Bacteroidia</taxon>
        <taxon>Bacteroidales</taxon>
        <taxon>Bacteroidaceae</taxon>
        <taxon>Phocaeicola</taxon>
    </lineage>
</organism>
<evidence type="ECO:0000313" key="2">
    <source>
        <dbReference type="Proteomes" id="UP000260862"/>
    </source>
</evidence>